<dbReference type="EC" id="3.1.-.-" evidence="6"/>
<accession>A0A6M1U1S7</accession>
<evidence type="ECO:0000256" key="1">
    <source>
        <dbReference type="ARBA" id="ARBA00022722"/>
    </source>
</evidence>
<keyword evidence="4 6" id="KW-0378">Hydrolase</keyword>
<evidence type="ECO:0000256" key="4">
    <source>
        <dbReference type="ARBA" id="ARBA00022801"/>
    </source>
</evidence>
<keyword evidence="1 6" id="KW-0540">Nuclease</keyword>
<keyword evidence="2 6" id="KW-0255">Endonuclease</keyword>
<proteinExistence type="inferred from homology"/>
<protein>
    <recommendedName>
        <fullName evidence="6">Very short patch repair endonuclease</fullName>
        <ecNumber evidence="6">3.1.-.-</ecNumber>
    </recommendedName>
</protein>
<evidence type="ECO:0000256" key="5">
    <source>
        <dbReference type="ARBA" id="ARBA00023204"/>
    </source>
</evidence>
<keyword evidence="8" id="KW-1185">Reference proteome</keyword>
<evidence type="ECO:0000313" key="7">
    <source>
        <dbReference type="EMBL" id="NGQ92906.1"/>
    </source>
</evidence>
<dbReference type="Proteomes" id="UP000474758">
    <property type="component" value="Unassembled WGS sequence"/>
</dbReference>
<dbReference type="SUPFAM" id="SSF52980">
    <property type="entry name" value="Restriction endonuclease-like"/>
    <property type="match status" value="1"/>
</dbReference>
<sequence length="165" mass="18750">MTDIVDQKTRSRMMSGIRGKDTKPELALRRALHARGFRFRLHSKKVHGRPDLVLPKYRAVVFVHGCFWHRHEGCRYATTPATRSEFWRAKFAANVARDSVVRGALLDQGWRVATIWECALRKPEQVFVAADRLAEWLVAAGDTLELGENEASAHVREGEDAGSFH</sequence>
<evidence type="ECO:0000256" key="6">
    <source>
        <dbReference type="PIRNR" id="PIRNR018267"/>
    </source>
</evidence>
<dbReference type="NCBIfam" id="TIGR00632">
    <property type="entry name" value="vsr"/>
    <property type="match status" value="1"/>
</dbReference>
<dbReference type="GO" id="GO:0016787">
    <property type="term" value="F:hydrolase activity"/>
    <property type="evidence" value="ECO:0007669"/>
    <property type="project" value="UniProtKB-KW"/>
</dbReference>
<dbReference type="EMBL" id="JAALFE010000025">
    <property type="protein sequence ID" value="NGQ92906.1"/>
    <property type="molecule type" value="Genomic_DNA"/>
</dbReference>
<dbReference type="RefSeq" id="WP_165053183.1">
    <property type="nucleotide sequence ID" value="NZ_JAALFE010000025.1"/>
</dbReference>
<dbReference type="PIRSF" id="PIRSF018267">
    <property type="entry name" value="VSR_endonuc"/>
    <property type="match status" value="1"/>
</dbReference>
<organism evidence="7 8">
    <name type="scientific">Paragemmobacter kunshanensis</name>
    <dbReference type="NCBI Taxonomy" id="2583234"/>
    <lineage>
        <taxon>Bacteria</taxon>
        <taxon>Pseudomonadati</taxon>
        <taxon>Pseudomonadota</taxon>
        <taxon>Alphaproteobacteria</taxon>
        <taxon>Rhodobacterales</taxon>
        <taxon>Paracoccaceae</taxon>
        <taxon>Paragemmobacter</taxon>
    </lineage>
</organism>
<comment type="function">
    <text evidence="6">May nick specific sequences that contain T:G mispairs resulting from m5C-deamination.</text>
</comment>
<evidence type="ECO:0000256" key="3">
    <source>
        <dbReference type="ARBA" id="ARBA00022763"/>
    </source>
</evidence>
<name>A0A6M1U1S7_9RHOB</name>
<evidence type="ECO:0000256" key="2">
    <source>
        <dbReference type="ARBA" id="ARBA00022759"/>
    </source>
</evidence>
<dbReference type="InterPro" id="IPR011335">
    <property type="entry name" value="Restrct_endonuc-II-like"/>
</dbReference>
<keyword evidence="5 6" id="KW-0234">DNA repair</keyword>
<gene>
    <name evidence="7" type="primary">vsr</name>
    <name evidence="7" type="ORF">G5V65_18600</name>
</gene>
<comment type="caution">
    <text evidence="7">The sequence shown here is derived from an EMBL/GenBank/DDBJ whole genome shotgun (WGS) entry which is preliminary data.</text>
</comment>
<keyword evidence="3 6" id="KW-0227">DNA damage</keyword>
<dbReference type="Pfam" id="PF03852">
    <property type="entry name" value="Vsr"/>
    <property type="match status" value="1"/>
</dbReference>
<evidence type="ECO:0000313" key="8">
    <source>
        <dbReference type="Proteomes" id="UP000474758"/>
    </source>
</evidence>
<dbReference type="AlphaFoldDB" id="A0A6M1U1S7"/>
<dbReference type="GO" id="GO:0004519">
    <property type="term" value="F:endonuclease activity"/>
    <property type="evidence" value="ECO:0007669"/>
    <property type="project" value="UniProtKB-KW"/>
</dbReference>
<dbReference type="Gene3D" id="3.40.960.10">
    <property type="entry name" value="VSR Endonuclease"/>
    <property type="match status" value="1"/>
</dbReference>
<comment type="similarity">
    <text evidence="6">Belongs to the vsr family.</text>
</comment>
<dbReference type="GO" id="GO:0006298">
    <property type="term" value="P:mismatch repair"/>
    <property type="evidence" value="ECO:0007669"/>
    <property type="project" value="UniProtKB-UniRule"/>
</dbReference>
<dbReference type="CDD" id="cd00221">
    <property type="entry name" value="Vsr"/>
    <property type="match status" value="1"/>
</dbReference>
<reference evidence="7 8" key="1">
    <citation type="submission" date="2020-02" db="EMBL/GenBank/DDBJ databases">
        <title>Rhodobacter translucens sp. nov., a novel bacterium isolated from activated sludge.</title>
        <authorList>
            <person name="Liu J."/>
        </authorList>
    </citation>
    <scope>NUCLEOTIDE SEQUENCE [LARGE SCALE GENOMIC DNA]</scope>
    <source>
        <strain evidence="7 8">HX-7-19</strain>
    </source>
</reference>
<dbReference type="InterPro" id="IPR004603">
    <property type="entry name" value="DNA_mismatch_endonuc_vsr"/>
</dbReference>